<accession>A0A835YSI0</accession>
<dbReference type="AlphaFoldDB" id="A0A835YSI0"/>
<dbReference type="PANTHER" id="PTHR15002:SF0">
    <property type="entry name" value="RIBOSOMAL BIOGENESIS PROTEIN LAS1L"/>
    <property type="match status" value="1"/>
</dbReference>
<organism evidence="1 2">
    <name type="scientific">Tribonema minus</name>
    <dbReference type="NCBI Taxonomy" id="303371"/>
    <lineage>
        <taxon>Eukaryota</taxon>
        <taxon>Sar</taxon>
        <taxon>Stramenopiles</taxon>
        <taxon>Ochrophyta</taxon>
        <taxon>PX clade</taxon>
        <taxon>Xanthophyceae</taxon>
        <taxon>Tribonematales</taxon>
        <taxon>Tribonemataceae</taxon>
        <taxon>Tribonema</taxon>
    </lineage>
</organism>
<name>A0A835YSI0_9STRA</name>
<protein>
    <submittedName>
        <fullName evidence="1">Las1-like protein</fullName>
    </submittedName>
</protein>
<dbReference type="GO" id="GO:0000460">
    <property type="term" value="P:maturation of 5.8S rRNA"/>
    <property type="evidence" value="ECO:0007669"/>
    <property type="project" value="TreeGrafter"/>
</dbReference>
<dbReference type="EMBL" id="JAFCMP010000512">
    <property type="protein sequence ID" value="KAG5178805.1"/>
    <property type="molecule type" value="Genomic_DNA"/>
</dbReference>
<keyword evidence="2" id="KW-1185">Reference proteome</keyword>
<dbReference type="Proteomes" id="UP000664859">
    <property type="component" value="Unassembled WGS sequence"/>
</dbReference>
<dbReference type="GO" id="GO:0090730">
    <property type="term" value="C:Las1 complex"/>
    <property type="evidence" value="ECO:0007669"/>
    <property type="project" value="InterPro"/>
</dbReference>
<dbReference type="PANTHER" id="PTHR15002">
    <property type="entry name" value="RIBOSOMAL BIOGENESIS PROTEIN LAS1L"/>
    <property type="match status" value="1"/>
</dbReference>
<comment type="caution">
    <text evidence="1">The sequence shown here is derived from an EMBL/GenBank/DDBJ whole genome shotgun (WGS) entry which is preliminary data.</text>
</comment>
<gene>
    <name evidence="1" type="ORF">JKP88DRAFT_168449</name>
</gene>
<feature type="non-terminal residue" evidence="1">
    <location>
        <position position="166"/>
    </location>
</feature>
<dbReference type="InterPro" id="IPR007174">
    <property type="entry name" value="Las1"/>
</dbReference>
<evidence type="ECO:0000313" key="2">
    <source>
        <dbReference type="Proteomes" id="UP000664859"/>
    </source>
</evidence>
<evidence type="ECO:0000313" key="1">
    <source>
        <dbReference type="EMBL" id="KAG5178805.1"/>
    </source>
</evidence>
<dbReference type="GO" id="GO:0004519">
    <property type="term" value="F:endonuclease activity"/>
    <property type="evidence" value="ECO:0007669"/>
    <property type="project" value="InterPro"/>
</dbReference>
<dbReference type="GO" id="GO:0030687">
    <property type="term" value="C:preribosome, large subunit precursor"/>
    <property type="evidence" value="ECO:0007669"/>
    <property type="project" value="TreeGrafter"/>
</dbReference>
<proteinExistence type="predicted"/>
<reference evidence="1" key="1">
    <citation type="submission" date="2021-02" db="EMBL/GenBank/DDBJ databases">
        <title>First Annotated Genome of the Yellow-green Alga Tribonema minus.</title>
        <authorList>
            <person name="Mahan K.M."/>
        </authorList>
    </citation>
    <scope>NUCLEOTIDE SEQUENCE</scope>
    <source>
        <strain evidence="1">UTEX B ZZ1240</strain>
    </source>
</reference>
<sequence length="166" mass="19121">MIGQASGPRLLPWQNWDEWVHVRGLLWSPDPVDRNEGVLRVAAWRCRERVPHAVECTAQLVEVALHEWRCSTYPGQYGRNSLQLRLMYSSVIVRTVNGLVEAHQKCAHAISIQQIARQIGIPSWLVDLRHDAAHKDMPSLASFRLASAFLLDYLSQRYWDVQQQNL</sequence>
<dbReference type="GO" id="GO:0000470">
    <property type="term" value="P:maturation of LSU-rRNA"/>
    <property type="evidence" value="ECO:0007669"/>
    <property type="project" value="TreeGrafter"/>
</dbReference>
<dbReference type="Pfam" id="PF04031">
    <property type="entry name" value="Las1"/>
    <property type="match status" value="1"/>
</dbReference>
<dbReference type="OrthoDB" id="10263222at2759"/>